<dbReference type="Proteomes" id="UP000255328">
    <property type="component" value="Unassembled WGS sequence"/>
</dbReference>
<protein>
    <recommendedName>
        <fullName evidence="3">Helix-turn-helix domain-containing protein</fullName>
    </recommendedName>
</protein>
<name>A0A377GWA3_9FUSO</name>
<dbReference type="EMBL" id="UGGU01000003">
    <property type="protein sequence ID" value="STO30831.1"/>
    <property type="molecule type" value="Genomic_DNA"/>
</dbReference>
<keyword evidence="2" id="KW-1185">Reference proteome</keyword>
<dbReference type="OrthoDB" id="82293at2"/>
<reference evidence="1 2" key="1">
    <citation type="submission" date="2018-06" db="EMBL/GenBank/DDBJ databases">
        <authorList>
            <consortium name="Pathogen Informatics"/>
            <person name="Doyle S."/>
        </authorList>
    </citation>
    <scope>NUCLEOTIDE SEQUENCE [LARGE SCALE GENOMIC DNA]</scope>
    <source>
        <strain evidence="1 2">NCTC10723</strain>
    </source>
</reference>
<evidence type="ECO:0008006" key="3">
    <source>
        <dbReference type="Google" id="ProtNLM"/>
    </source>
</evidence>
<dbReference type="RefSeq" id="WP_115268594.1">
    <property type="nucleotide sequence ID" value="NZ_CASFEE010000039.1"/>
</dbReference>
<gene>
    <name evidence="1" type="ORF">NCTC10723_00261</name>
</gene>
<dbReference type="Pfam" id="PF13730">
    <property type="entry name" value="HTH_36"/>
    <property type="match status" value="1"/>
</dbReference>
<evidence type="ECO:0000313" key="2">
    <source>
        <dbReference type="Proteomes" id="UP000255328"/>
    </source>
</evidence>
<accession>A0A377GWA3</accession>
<organism evidence="1 2">
    <name type="scientific">Fusobacterium necrogenes</name>
    <dbReference type="NCBI Taxonomy" id="858"/>
    <lineage>
        <taxon>Bacteria</taxon>
        <taxon>Fusobacteriati</taxon>
        <taxon>Fusobacteriota</taxon>
        <taxon>Fusobacteriia</taxon>
        <taxon>Fusobacteriales</taxon>
        <taxon>Fusobacteriaceae</taxon>
        <taxon>Fusobacterium</taxon>
    </lineage>
</organism>
<sequence>MEKPSYYIILPAEVRYDKRLKFSEKILYGEIATLIHHKGFCYASNSFFASLYETHENTISLWIASLVKYGYLKTNYRVYESQGKKRQERRIYLTEKVRDTQQNHLIPLNVNCEKNNTSRLLQDDYILHTNLLEQDKSDNLDEILKNNLDTQEEIPELFNTKEIFGKK</sequence>
<evidence type="ECO:0000313" key="1">
    <source>
        <dbReference type="EMBL" id="STO30831.1"/>
    </source>
</evidence>
<dbReference type="AlphaFoldDB" id="A0A377GWA3"/>
<proteinExistence type="predicted"/>